<dbReference type="SUPFAM" id="SSF88697">
    <property type="entry name" value="PUA domain-like"/>
    <property type="match status" value="1"/>
</dbReference>
<name>A0A1H2TKM9_HALVA</name>
<evidence type="ECO:0000313" key="1">
    <source>
        <dbReference type="EMBL" id="SDW44412.1"/>
    </source>
</evidence>
<dbReference type="EMBL" id="FNOF01000003">
    <property type="protein sequence ID" value="SDW44412.1"/>
    <property type="molecule type" value="Genomic_DNA"/>
</dbReference>
<dbReference type="STRING" id="28442.SAMN05443574_103256"/>
<evidence type="ECO:0000313" key="2">
    <source>
        <dbReference type="Proteomes" id="UP000182573"/>
    </source>
</evidence>
<dbReference type="Gene3D" id="3.10.590.10">
    <property type="entry name" value="ph1033 like domains"/>
    <property type="match status" value="1"/>
</dbReference>
<sequence>MAYFWLNQKGTDGSNYHDEVGEVYHYRGNTPGANQLSEGDKFIYYRPGDYVIFGAGEIDHIERKERDLDSESGVAVDYFAHITNYQPFEPPIRLKGVNESALKNKISFLKDKPGLTGVPQHSIHQISKEDFKAIIEAGEKEVGPTGARE</sequence>
<dbReference type="InterPro" id="IPR015947">
    <property type="entry name" value="PUA-like_sf"/>
</dbReference>
<dbReference type="AlphaFoldDB" id="A0A1H2TKM9"/>
<protein>
    <submittedName>
        <fullName evidence="1">EVE domain-containing protein</fullName>
    </submittedName>
</protein>
<proteinExistence type="predicted"/>
<organism evidence="1 2">
    <name type="scientific">Haloarcula vallismortis</name>
    <name type="common">Halobacterium vallismortis</name>
    <dbReference type="NCBI Taxonomy" id="28442"/>
    <lineage>
        <taxon>Archaea</taxon>
        <taxon>Methanobacteriati</taxon>
        <taxon>Methanobacteriota</taxon>
        <taxon>Stenosarchaea group</taxon>
        <taxon>Halobacteria</taxon>
        <taxon>Halobacteriales</taxon>
        <taxon>Haloarculaceae</taxon>
        <taxon>Haloarcula</taxon>
    </lineage>
</organism>
<reference evidence="1 2" key="1">
    <citation type="submission" date="2016-10" db="EMBL/GenBank/DDBJ databases">
        <authorList>
            <person name="de Groot N.N."/>
        </authorList>
    </citation>
    <scope>NUCLEOTIDE SEQUENCE [LARGE SCALE GENOMIC DNA]</scope>
    <source>
        <strain evidence="1 2">DSM 3756</strain>
    </source>
</reference>
<dbReference type="RefSeq" id="WP_004515123.1">
    <property type="nucleotide sequence ID" value="NZ_FNOF01000003.1"/>
</dbReference>
<dbReference type="Proteomes" id="UP000182573">
    <property type="component" value="Unassembled WGS sequence"/>
</dbReference>
<gene>
    <name evidence="1" type="ORF">SAMN05443574_103256</name>
</gene>
<accession>A0A1H2TKM9</accession>